<dbReference type="Proteomes" id="UP000526125">
    <property type="component" value="Unassembled WGS sequence"/>
</dbReference>
<dbReference type="InterPro" id="IPR036188">
    <property type="entry name" value="FAD/NAD-bd_sf"/>
</dbReference>
<evidence type="ECO:0000256" key="5">
    <source>
        <dbReference type="SAM" id="Phobius"/>
    </source>
</evidence>
<dbReference type="PANTHER" id="PTHR10961:SF7">
    <property type="entry name" value="FAD DEPENDENT OXIDOREDUCTASE DOMAIN-CONTAINING PROTEIN"/>
    <property type="match status" value="1"/>
</dbReference>
<dbReference type="Gene3D" id="3.50.50.60">
    <property type="entry name" value="FAD/NAD(P)-binding domain"/>
    <property type="match status" value="1"/>
</dbReference>
<dbReference type="PANTHER" id="PTHR10961">
    <property type="entry name" value="PEROXISOMAL SARCOSINE OXIDASE"/>
    <property type="match status" value="1"/>
</dbReference>
<keyword evidence="2" id="KW-0285">Flavoprotein</keyword>
<dbReference type="GO" id="GO:0005829">
    <property type="term" value="C:cytosol"/>
    <property type="evidence" value="ECO:0007669"/>
    <property type="project" value="TreeGrafter"/>
</dbReference>
<dbReference type="SUPFAM" id="SSF51905">
    <property type="entry name" value="FAD/NAD(P)-binding domain"/>
    <property type="match status" value="1"/>
</dbReference>
<dbReference type="Pfam" id="PF01266">
    <property type="entry name" value="DAO"/>
    <property type="match status" value="1"/>
</dbReference>
<keyword evidence="4 7" id="KW-0560">Oxidoreductase</keyword>
<evidence type="ECO:0000256" key="4">
    <source>
        <dbReference type="ARBA" id="ARBA00023002"/>
    </source>
</evidence>
<dbReference type="NCBIfam" id="NF008425">
    <property type="entry name" value="PRK11259.1"/>
    <property type="match status" value="1"/>
</dbReference>
<dbReference type="GO" id="GO:0050131">
    <property type="term" value="F:N-methyl-L-amino-acid oxidase activity"/>
    <property type="evidence" value="ECO:0007669"/>
    <property type="project" value="UniProtKB-EC"/>
</dbReference>
<dbReference type="AlphaFoldDB" id="A0A7Y6C166"/>
<dbReference type="SUPFAM" id="SSF54373">
    <property type="entry name" value="FAD-linked reductases, C-terminal domain"/>
    <property type="match status" value="1"/>
</dbReference>
<dbReference type="InterPro" id="IPR006076">
    <property type="entry name" value="FAD-dep_OxRdtase"/>
</dbReference>
<name>A0A7Y6C166_9BACL</name>
<keyword evidence="8" id="KW-1185">Reference proteome</keyword>
<feature type="transmembrane region" description="Helical" evidence="5">
    <location>
        <begin position="20"/>
        <end position="38"/>
    </location>
</feature>
<evidence type="ECO:0000256" key="2">
    <source>
        <dbReference type="ARBA" id="ARBA00022630"/>
    </source>
</evidence>
<comment type="cofactor">
    <cofactor evidence="1">
        <name>FAD</name>
        <dbReference type="ChEBI" id="CHEBI:57692"/>
    </cofactor>
</comment>
<keyword evidence="3" id="KW-0274">FAD</keyword>
<keyword evidence="5" id="KW-0472">Membrane</keyword>
<proteinExistence type="predicted"/>
<dbReference type="GO" id="GO:0008115">
    <property type="term" value="F:sarcosine oxidase activity"/>
    <property type="evidence" value="ECO:0007669"/>
    <property type="project" value="TreeGrafter"/>
</dbReference>
<feature type="domain" description="FAD dependent oxidoreductase" evidence="6">
    <location>
        <begin position="64"/>
        <end position="416"/>
    </location>
</feature>
<reference evidence="7 8" key="1">
    <citation type="submission" date="2020-05" db="EMBL/GenBank/DDBJ databases">
        <title>Genome Sequencing of Type Strains.</title>
        <authorList>
            <person name="Lemaire J.F."/>
            <person name="Inderbitzin P."/>
            <person name="Gregorio O.A."/>
            <person name="Collins S.B."/>
            <person name="Wespe N."/>
            <person name="Knight-Connoni V."/>
        </authorList>
    </citation>
    <scope>NUCLEOTIDE SEQUENCE [LARGE SCALE GENOMIC DNA]</scope>
    <source>
        <strain evidence="7 8">LMG 21957</strain>
    </source>
</reference>
<keyword evidence="5" id="KW-0812">Transmembrane</keyword>
<sequence length="443" mass="48810">MVQNSITIHGSIQPLSQSTFSITVLLFFISCILTKLVFKSTLSCKLFKPDRFTRGGALITQSYDVIIVGAGSMGMSAGYYLARSGLKTLLIDAFDPPHTEGSHHGESRLIRHVYSGGPDYITMALLAQNLWQELEDITGSNLLVRSGVINMVDPDFHSFRDRLTHADAAGVPYEVMRAREVMKRWPGITIPEHYEGMYEPDAGYLFSERCILAYRQAAEQQGATLLTHTLVEHVECGPHSVAVKTSAGDTYHANQLILSPGAWFQTLKPFVDLPIRAVRKTVGWFEAPEALFAEEQFPGFTLSGPEGVYYGFPSIGGAGVKIGRHDTGQEWTPSNALAPFGTEETDEGDIRRLLEQRMPLAAGKLKRGSVCKYEMTPDEDFIIDRHPLHEHVWLAGGFSGHGFKFASAIGKILSDLVQTGHTDQDISRFALSRFAKTGISSTP</sequence>
<evidence type="ECO:0000313" key="8">
    <source>
        <dbReference type="Proteomes" id="UP000526125"/>
    </source>
</evidence>
<keyword evidence="5" id="KW-1133">Transmembrane helix</keyword>
<evidence type="ECO:0000313" key="7">
    <source>
        <dbReference type="EMBL" id="NUU77674.1"/>
    </source>
</evidence>
<dbReference type="Gene3D" id="3.30.9.10">
    <property type="entry name" value="D-Amino Acid Oxidase, subunit A, domain 2"/>
    <property type="match status" value="1"/>
</dbReference>
<evidence type="ECO:0000256" key="3">
    <source>
        <dbReference type="ARBA" id="ARBA00022827"/>
    </source>
</evidence>
<dbReference type="EMBL" id="JABMCB010000192">
    <property type="protein sequence ID" value="NUU77674.1"/>
    <property type="molecule type" value="Genomic_DNA"/>
</dbReference>
<gene>
    <name evidence="7" type="primary">solA</name>
    <name evidence="7" type="ORF">HP552_20890</name>
</gene>
<organism evidence="7 8">
    <name type="scientific">Paenibacillus xylanilyticus</name>
    <dbReference type="NCBI Taxonomy" id="248903"/>
    <lineage>
        <taxon>Bacteria</taxon>
        <taxon>Bacillati</taxon>
        <taxon>Bacillota</taxon>
        <taxon>Bacilli</taxon>
        <taxon>Bacillales</taxon>
        <taxon>Paenibacillaceae</taxon>
        <taxon>Paenibacillus</taxon>
    </lineage>
</organism>
<feature type="transmembrane region" description="Helical" evidence="5">
    <location>
        <begin position="58"/>
        <end position="82"/>
    </location>
</feature>
<protein>
    <submittedName>
        <fullName evidence="7">N-methyl-L-tryptophan oxidase</fullName>
        <ecNumber evidence="7">1.5.3.2</ecNumber>
    </submittedName>
</protein>
<comment type="caution">
    <text evidence="7">The sequence shown here is derived from an EMBL/GenBank/DDBJ whole genome shotgun (WGS) entry which is preliminary data.</text>
</comment>
<dbReference type="InterPro" id="IPR045170">
    <property type="entry name" value="MTOX"/>
</dbReference>
<accession>A0A7Y6C166</accession>
<dbReference type="EC" id="1.5.3.2" evidence="7"/>
<dbReference type="GO" id="GO:0050660">
    <property type="term" value="F:flavin adenine dinucleotide binding"/>
    <property type="evidence" value="ECO:0007669"/>
    <property type="project" value="InterPro"/>
</dbReference>
<evidence type="ECO:0000259" key="6">
    <source>
        <dbReference type="Pfam" id="PF01266"/>
    </source>
</evidence>
<evidence type="ECO:0000256" key="1">
    <source>
        <dbReference type="ARBA" id="ARBA00001974"/>
    </source>
</evidence>